<dbReference type="Proteomes" id="UP000014417">
    <property type="component" value="Unassembled WGS sequence"/>
</dbReference>
<evidence type="ECO:0000256" key="6">
    <source>
        <dbReference type="HAMAP-Rule" id="MF_02124"/>
    </source>
</evidence>
<dbReference type="AlphaFoldDB" id="S2WJH6"/>
<comment type="subunit">
    <text evidence="1 6">Homodimer.</text>
</comment>
<feature type="domain" description="Glycosyl hydrolase family 13 catalytic" evidence="7">
    <location>
        <begin position="203"/>
        <end position="540"/>
    </location>
</feature>
<evidence type="ECO:0000256" key="5">
    <source>
        <dbReference type="ARBA" id="ARBA00048735"/>
    </source>
</evidence>
<dbReference type="STRING" id="883161.HMPREF9306_01084"/>
<dbReference type="InterPro" id="IPR049171">
    <property type="entry name" value="GLGE_C"/>
</dbReference>
<evidence type="ECO:0000256" key="1">
    <source>
        <dbReference type="ARBA" id="ARBA00011738"/>
    </source>
</evidence>
<dbReference type="SMART" id="SM00642">
    <property type="entry name" value="Aamy"/>
    <property type="match status" value="1"/>
</dbReference>
<evidence type="ECO:0000313" key="8">
    <source>
        <dbReference type="EMBL" id="EPD32777.1"/>
    </source>
</evidence>
<dbReference type="GO" id="GO:0030979">
    <property type="term" value="P:alpha-glucan biosynthetic process"/>
    <property type="evidence" value="ECO:0007669"/>
    <property type="project" value="UniProtKB-UniRule"/>
</dbReference>
<feature type="binding site" evidence="6">
    <location>
        <position position="355"/>
    </location>
    <ligand>
        <name>alpha-maltose 1-phosphate</name>
        <dbReference type="ChEBI" id="CHEBI:63576"/>
    </ligand>
</feature>
<comment type="similarity">
    <text evidence="6">Belongs to the glycosyl hydrolase 13 family. GlgE subfamily.</text>
</comment>
<dbReference type="Gene3D" id="2.60.40.10">
    <property type="entry name" value="Immunoglobulins"/>
    <property type="match status" value="1"/>
</dbReference>
<feature type="active site" description="Proton donor" evidence="6">
    <location>
        <position position="419"/>
    </location>
</feature>
<dbReference type="Pfam" id="PF11896">
    <property type="entry name" value="GlgE_dom_N_S"/>
    <property type="match status" value="1"/>
</dbReference>
<feature type="binding site" evidence="6">
    <location>
        <position position="391"/>
    </location>
    <ligand>
        <name>alpha-maltose 1-phosphate</name>
        <dbReference type="ChEBI" id="CHEBI:63576"/>
    </ligand>
</feature>
<evidence type="ECO:0000256" key="2">
    <source>
        <dbReference type="ARBA" id="ARBA00022676"/>
    </source>
</evidence>
<feature type="binding site" evidence="6">
    <location>
        <position position="260"/>
    </location>
    <ligand>
        <name>alpha-maltose 1-phosphate</name>
        <dbReference type="ChEBI" id="CHEBI:63576"/>
    </ligand>
</feature>
<comment type="function">
    <text evidence="6">Maltosyltransferase that uses maltose 1-phosphate (M1P) as the sugar donor to elongate linear or branched alpha-(1-&gt;4)-glucans. Is involved in a branched alpha-glucan biosynthetic pathway from trehalose, together with TreS, Mak and GlgB.</text>
</comment>
<dbReference type="HAMAP" id="MF_02124">
    <property type="entry name" value="GlgE"/>
    <property type="match status" value="1"/>
</dbReference>
<protein>
    <recommendedName>
        <fullName evidence="6">Alpha-1,4-glucan:maltose-1-phosphate maltosyltransferase</fullName>
        <shortName evidence="6">GMPMT</shortName>
        <ecNumber evidence="6">2.4.99.16</ecNumber>
    </recommendedName>
    <alternativeName>
        <fullName evidence="6">(1-&gt;4)-alpha-D-glucan:maltose-1-phosphate alpha-D-maltosyltransferase</fullName>
    </alternativeName>
</protein>
<dbReference type="Gene3D" id="3.20.20.80">
    <property type="entry name" value="Glycosidases"/>
    <property type="match status" value="1"/>
</dbReference>
<feature type="binding site" evidence="6">
    <location>
        <begin position="530"/>
        <end position="531"/>
    </location>
    <ligand>
        <name>alpha-maltose 1-phosphate</name>
        <dbReference type="ChEBI" id="CHEBI:63576"/>
    </ligand>
</feature>
<dbReference type="InterPro" id="IPR006047">
    <property type="entry name" value="GH13_cat_dom"/>
</dbReference>
<feature type="binding site" evidence="6">
    <location>
        <position position="320"/>
    </location>
    <ligand>
        <name>alpha-maltose 1-phosphate</name>
        <dbReference type="ChEBI" id="CHEBI:63576"/>
    </ligand>
</feature>
<dbReference type="GO" id="GO:0004553">
    <property type="term" value="F:hydrolase activity, hydrolyzing O-glycosyl compounds"/>
    <property type="evidence" value="ECO:0007669"/>
    <property type="project" value="InterPro"/>
</dbReference>
<keyword evidence="9" id="KW-1185">Reference proteome</keyword>
<evidence type="ECO:0000256" key="4">
    <source>
        <dbReference type="ARBA" id="ARBA00023277"/>
    </source>
</evidence>
<dbReference type="PANTHER" id="PTHR47786:SF2">
    <property type="entry name" value="GLYCOSYL HYDROLASE FAMILY 13 CATALYTIC DOMAIN-CONTAINING PROTEIN"/>
    <property type="match status" value="1"/>
</dbReference>
<dbReference type="RefSeq" id="WP_016455917.1">
    <property type="nucleotide sequence ID" value="NZ_KE150269.1"/>
</dbReference>
<keyword evidence="4 6" id="KW-0119">Carbohydrate metabolism</keyword>
<name>S2WJH6_9ACTN</name>
<dbReference type="InterPro" id="IPR013783">
    <property type="entry name" value="Ig-like_fold"/>
</dbReference>
<feature type="site" description="Transition state stabilizer" evidence="6">
    <location>
        <position position="476"/>
    </location>
</feature>
<dbReference type="Gene3D" id="1.20.58.80">
    <property type="entry name" value="Phosphotransferase system, lactose/cellobiose-type IIA subunit"/>
    <property type="match status" value="1"/>
</dbReference>
<keyword evidence="2 6" id="KW-0328">Glycosyltransferase</keyword>
<evidence type="ECO:0000256" key="3">
    <source>
        <dbReference type="ARBA" id="ARBA00022679"/>
    </source>
</evidence>
<dbReference type="InterPro" id="IPR013780">
    <property type="entry name" value="Glyco_hydro_b"/>
</dbReference>
<keyword evidence="3 6" id="KW-0808">Transferase</keyword>
<dbReference type="InterPro" id="IPR017853">
    <property type="entry name" value="GH"/>
</dbReference>
<comment type="caution">
    <text evidence="8">The sequence shown here is derived from an EMBL/GenBank/DDBJ whole genome shotgun (WGS) entry which is preliminary data.</text>
</comment>
<dbReference type="SUPFAM" id="SSF51445">
    <property type="entry name" value="(Trans)glycosidases"/>
    <property type="match status" value="1"/>
</dbReference>
<dbReference type="Gene3D" id="2.60.40.1180">
    <property type="entry name" value="Golgi alpha-mannosidase II"/>
    <property type="match status" value="1"/>
</dbReference>
<dbReference type="GO" id="GO:0016758">
    <property type="term" value="F:hexosyltransferase activity"/>
    <property type="evidence" value="ECO:0007669"/>
    <property type="project" value="UniProtKB-UniRule"/>
</dbReference>
<dbReference type="PANTHER" id="PTHR47786">
    <property type="entry name" value="ALPHA-1,4-GLUCAN:MALTOSE-1-PHOSPHATE MALTOSYLTRANSFERASE"/>
    <property type="match status" value="1"/>
</dbReference>
<proteinExistence type="inferred from homology"/>
<dbReference type="InterPro" id="IPR026585">
    <property type="entry name" value="GlgE"/>
</dbReference>
<sequence length="657" mass="74674">MNKNIGFGRIPVGQVEPVIEHGAYPSKATVNEAIPIRARIIREGHDEVAADVILIAPSGKQIRQPLPQVWPEGLDIFEAWVRLDEMGEWNFYIEGYGDAWHTWHHNAEIKLPIDQDVELVCLEGQELFKPAIKNAKSAGDDKAAQLIAEVAAKLKPENDHKELARLVDGKEIDEAMSLYAPRLFATPTQKFPIRVERKRALYGSWYEFFPRSQGAYQDESGKWHSGTLKESEKMLERIAELKFDVAYITPIHPVGSTFKKGPNNSLDATEEDPGSPWAIGSPAGGHDAIHPDLGTIEDFDSFTAKAKSLGLEVALDFALQCSPDHPWVKEHPEWFTIRPDGTIAYAENPPKKYQDIYPINFDNDPEGIFKEVLRLVRFWIDHGVTIFRVDNPHTKPLLFWEKLIAEVNKKNPEIVFLAEAFSRPVVMGNLGKVGFQQSYTYFTWRTSKKELGSYLMEVAHETADFMRPNMFVNTPDINPWQVRSGKPAAFALRMILAATMSPSWGVYSGYELFEHKPYRPEMEVYDHSEKYEYRPRDYEAEPNLNGLMLQLNEIRRKHPALQQLRQVELLETNNDDIFAFIKKDGDSEIIVVVSLNENEAVSGEVSIPDRALPLGNYELIGVHDELSGRNFVWGRKNFVALDPANPAHILVVQRTIH</sequence>
<dbReference type="PATRIC" id="fig|883161.3.peg.1080"/>
<organism evidence="8 9">
    <name type="scientific">Propionimicrobium lymphophilum ACS-093-V-SCH5</name>
    <dbReference type="NCBI Taxonomy" id="883161"/>
    <lineage>
        <taxon>Bacteria</taxon>
        <taxon>Bacillati</taxon>
        <taxon>Actinomycetota</taxon>
        <taxon>Actinomycetes</taxon>
        <taxon>Propionibacteriales</taxon>
        <taxon>Propionibacteriaceae</taxon>
        <taxon>Propionimicrobium</taxon>
    </lineage>
</organism>
<feature type="active site" description="Nucleophile" evidence="6">
    <location>
        <position position="390"/>
    </location>
</feature>
<accession>S2WJH6</accession>
<dbReference type="InterPro" id="IPR021828">
    <property type="entry name" value="GlgE_dom_N/S"/>
</dbReference>
<evidence type="ECO:0000259" key="7">
    <source>
        <dbReference type="SMART" id="SM00642"/>
    </source>
</evidence>
<gene>
    <name evidence="6" type="primary">glgE</name>
    <name evidence="8" type="ORF">HMPREF9306_01084</name>
</gene>
<dbReference type="Pfam" id="PF21702">
    <property type="entry name" value="GLGE_C"/>
    <property type="match status" value="1"/>
</dbReference>
<dbReference type="OrthoDB" id="9805159at2"/>
<evidence type="ECO:0000313" key="9">
    <source>
        <dbReference type="Proteomes" id="UP000014417"/>
    </source>
</evidence>
<dbReference type="EMBL" id="AGZR01000006">
    <property type="protein sequence ID" value="EPD32777.1"/>
    <property type="molecule type" value="Genomic_DNA"/>
</dbReference>
<dbReference type="EC" id="2.4.99.16" evidence="6"/>
<comment type="catalytic activity">
    <reaction evidence="5 6">
        <text>alpha-maltose 1-phosphate + [(1-&gt;4)-alpha-D-glucosyl](n) = [(1-&gt;4)-alpha-D-glucosyl](n+2) + phosphate</text>
        <dbReference type="Rhea" id="RHEA:42692"/>
        <dbReference type="Rhea" id="RHEA-COMP:9584"/>
        <dbReference type="Rhea" id="RHEA-COMP:10183"/>
        <dbReference type="ChEBI" id="CHEBI:15444"/>
        <dbReference type="ChEBI" id="CHEBI:43474"/>
        <dbReference type="ChEBI" id="CHEBI:63576"/>
        <dbReference type="EC" id="2.4.99.16"/>
    </reaction>
</comment>
<reference evidence="8 9" key="1">
    <citation type="submission" date="2013-04" db="EMBL/GenBank/DDBJ databases">
        <title>The Genome Sequence of Propionimicrobium lymphophilum ACS-093-V-SCH5.</title>
        <authorList>
            <consortium name="The Broad Institute Genomics Platform"/>
            <person name="Earl A."/>
            <person name="Ward D."/>
            <person name="Feldgarden M."/>
            <person name="Gevers D."/>
            <person name="Saerens B."/>
            <person name="Vaneechoutte M."/>
            <person name="Walker B."/>
            <person name="Young S."/>
            <person name="Zeng Q."/>
            <person name="Gargeya S."/>
            <person name="Fitzgerald M."/>
            <person name="Haas B."/>
            <person name="Abouelleil A."/>
            <person name="Allen A.W."/>
            <person name="Alvarado L."/>
            <person name="Arachchi H.M."/>
            <person name="Berlin A.M."/>
            <person name="Chapman S.B."/>
            <person name="Gainer-Dewar J."/>
            <person name="Goldberg J."/>
            <person name="Griggs A."/>
            <person name="Gujja S."/>
            <person name="Hansen M."/>
            <person name="Howarth C."/>
            <person name="Imamovic A."/>
            <person name="Ireland A."/>
            <person name="Larimer J."/>
            <person name="McCowan C."/>
            <person name="Murphy C."/>
            <person name="Pearson M."/>
            <person name="Poon T.W."/>
            <person name="Priest M."/>
            <person name="Roberts A."/>
            <person name="Saif S."/>
            <person name="Shea T."/>
            <person name="Sisk P."/>
            <person name="Sykes S."/>
            <person name="Wortman J."/>
            <person name="Nusbaum C."/>
            <person name="Birren B."/>
        </authorList>
    </citation>
    <scope>NUCLEOTIDE SEQUENCE [LARGE SCALE GENOMIC DNA]</scope>
    <source>
        <strain evidence="8 9">ACS-093-V-SCH5</strain>
    </source>
</reference>
<dbReference type="HOGENOM" id="CLU_015798_0_0_11"/>